<gene>
    <name evidence="2" type="ORF">CC1G_06208</name>
</gene>
<dbReference type="RefSeq" id="XP_001836621.2">
    <property type="nucleotide sequence ID" value="XM_001836569.2"/>
</dbReference>
<dbReference type="GeneID" id="6013167"/>
<sequence length="508" mass="57157">MILATVLAGATQTVLGASSDGIDCHQSTDPRGSSWRFDQPLSNTTSNFIFDGVSSLLQQWGNTRYRNGRTLGHNIVPGVVPIGTLLYHGTSKNVIPSTPEWVATDHEHSHIFCKEITEAGGCWMLTLAVKRPLKVLYFDGSSSAKVYGTMDTQDLIIRGFVDDRMVWEEEDRIRRLCDWGTKYGLHGFIIGSEIMLCDFTNGLDVVSFNNITPPWPYIPYSPHPPILSPPAKSRSSILLAAHRLLESGHWHNRYPGETRVKLDLSGLVSLYDPELFPDLQRARKGQDRWEHRVGNITSEKRNALLARLDEVLSRRQGQSGVDWSSIFRAVIHRYAERLEVLHYMTSATPRSRTGFDGDIDSQLRDVHEYVSSMLAPYILNKVRPPSNRDQIEGKSPHSWAIPVFEACATTHTKGIAESSLTRSEVLLFRAVNDVLRETCRVLVGIWAQGAEIGLDKKRSPPELHLPADGFLEEVAESWSGRLDSLMGWLDWSVWVKCKPGCSFEFLEF</sequence>
<dbReference type="InParanoid" id="A8NV81"/>
<organism evidence="2 3">
    <name type="scientific">Coprinopsis cinerea (strain Okayama-7 / 130 / ATCC MYA-4618 / FGSC 9003)</name>
    <name type="common">Inky cap fungus</name>
    <name type="synonym">Hormographiella aspergillata</name>
    <dbReference type="NCBI Taxonomy" id="240176"/>
    <lineage>
        <taxon>Eukaryota</taxon>
        <taxon>Fungi</taxon>
        <taxon>Dikarya</taxon>
        <taxon>Basidiomycota</taxon>
        <taxon>Agaricomycotina</taxon>
        <taxon>Agaricomycetes</taxon>
        <taxon>Agaricomycetidae</taxon>
        <taxon>Agaricales</taxon>
        <taxon>Agaricineae</taxon>
        <taxon>Psathyrellaceae</taxon>
        <taxon>Coprinopsis</taxon>
    </lineage>
</organism>
<accession>A8NV81</accession>
<dbReference type="HOGENOM" id="CLU_017366_2_1_1"/>
<evidence type="ECO:0000256" key="1">
    <source>
        <dbReference type="SAM" id="SignalP"/>
    </source>
</evidence>
<dbReference type="PANTHER" id="PTHR35204:SF1">
    <property type="entry name" value="ENTEROTOXIN"/>
    <property type="match status" value="1"/>
</dbReference>
<feature type="signal peptide" evidence="1">
    <location>
        <begin position="1"/>
        <end position="16"/>
    </location>
</feature>
<reference evidence="2 3" key="1">
    <citation type="journal article" date="2010" name="Proc. Natl. Acad. Sci. U.S.A.">
        <title>Insights into evolution of multicellular fungi from the assembled chromosomes of the mushroom Coprinopsis cinerea (Coprinus cinereus).</title>
        <authorList>
            <person name="Stajich J.E."/>
            <person name="Wilke S.K."/>
            <person name="Ahren D."/>
            <person name="Au C.H."/>
            <person name="Birren B.W."/>
            <person name="Borodovsky M."/>
            <person name="Burns C."/>
            <person name="Canback B."/>
            <person name="Casselton L.A."/>
            <person name="Cheng C.K."/>
            <person name="Deng J."/>
            <person name="Dietrich F.S."/>
            <person name="Fargo D.C."/>
            <person name="Farman M.L."/>
            <person name="Gathman A.C."/>
            <person name="Goldberg J."/>
            <person name="Guigo R."/>
            <person name="Hoegger P.J."/>
            <person name="Hooker J.B."/>
            <person name="Huggins A."/>
            <person name="James T.Y."/>
            <person name="Kamada T."/>
            <person name="Kilaru S."/>
            <person name="Kodira C."/>
            <person name="Kues U."/>
            <person name="Kupfer D."/>
            <person name="Kwan H.S."/>
            <person name="Lomsadze A."/>
            <person name="Li W."/>
            <person name="Lilly W.W."/>
            <person name="Ma L.J."/>
            <person name="Mackey A.J."/>
            <person name="Manning G."/>
            <person name="Martin F."/>
            <person name="Muraguchi H."/>
            <person name="Natvig D.O."/>
            <person name="Palmerini H."/>
            <person name="Ramesh M.A."/>
            <person name="Rehmeyer C.J."/>
            <person name="Roe B.A."/>
            <person name="Shenoy N."/>
            <person name="Stanke M."/>
            <person name="Ter-Hovhannisyan V."/>
            <person name="Tunlid A."/>
            <person name="Velagapudi R."/>
            <person name="Vision T.J."/>
            <person name="Zeng Q."/>
            <person name="Zolan M.E."/>
            <person name="Pukkila P.J."/>
        </authorList>
    </citation>
    <scope>NUCLEOTIDE SEQUENCE [LARGE SCALE GENOMIC DNA]</scope>
    <source>
        <strain evidence="3">Okayama-7 / 130 / ATCC MYA-4618 / FGSC 9003</strain>
    </source>
</reference>
<name>A8NV81_COPC7</name>
<dbReference type="OMA" id="EMENMND"/>
<dbReference type="OrthoDB" id="10261782at2759"/>
<feature type="chain" id="PRO_5002724846" evidence="1">
    <location>
        <begin position="17"/>
        <end position="508"/>
    </location>
</feature>
<evidence type="ECO:0000313" key="3">
    <source>
        <dbReference type="Proteomes" id="UP000001861"/>
    </source>
</evidence>
<keyword evidence="1" id="KW-0732">Signal</keyword>
<protein>
    <submittedName>
        <fullName evidence="2">Uncharacterized protein</fullName>
    </submittedName>
</protein>
<keyword evidence="3" id="KW-1185">Reference proteome</keyword>
<evidence type="ECO:0000313" key="2">
    <source>
        <dbReference type="EMBL" id="EAU85192.2"/>
    </source>
</evidence>
<dbReference type="VEuPathDB" id="FungiDB:CC1G_06208"/>
<comment type="caution">
    <text evidence="2">The sequence shown here is derived from an EMBL/GenBank/DDBJ whole genome shotgun (WGS) entry which is preliminary data.</text>
</comment>
<dbReference type="AlphaFoldDB" id="A8NV81"/>
<dbReference type="eggNOG" id="ENOG502QRJE">
    <property type="taxonomic scope" value="Eukaryota"/>
</dbReference>
<proteinExistence type="predicted"/>
<dbReference type="KEGG" id="cci:CC1G_06208"/>
<dbReference type="InterPro" id="IPR038921">
    <property type="entry name" value="YOR389W-like"/>
</dbReference>
<dbReference type="Proteomes" id="UP000001861">
    <property type="component" value="Unassembled WGS sequence"/>
</dbReference>
<dbReference type="EMBL" id="AACS02000004">
    <property type="protein sequence ID" value="EAU85192.2"/>
    <property type="molecule type" value="Genomic_DNA"/>
</dbReference>
<dbReference type="PANTHER" id="PTHR35204">
    <property type="entry name" value="YALI0A21131P"/>
    <property type="match status" value="1"/>
</dbReference>